<dbReference type="InterPro" id="IPR001394">
    <property type="entry name" value="Peptidase_C19_UCH"/>
</dbReference>
<comment type="similarity">
    <text evidence="2">Belongs to the peptidase C19 family.</text>
</comment>
<reference evidence="9" key="1">
    <citation type="journal article" date="2024" name="Gigascience">
        <title>Chromosome-level genome of the poultry shaft louse Menopon gallinae provides insight into the host-switching and adaptive evolution of parasitic lice.</title>
        <authorList>
            <person name="Xu Y."/>
            <person name="Ma L."/>
            <person name="Liu S."/>
            <person name="Liang Y."/>
            <person name="Liu Q."/>
            <person name="He Z."/>
            <person name="Tian L."/>
            <person name="Duan Y."/>
            <person name="Cai W."/>
            <person name="Li H."/>
            <person name="Song F."/>
        </authorList>
    </citation>
    <scope>NUCLEOTIDE SEQUENCE</scope>
    <source>
        <strain evidence="9">Cailab_2023a</strain>
    </source>
</reference>
<evidence type="ECO:0000256" key="4">
    <source>
        <dbReference type="ARBA" id="ARBA00022670"/>
    </source>
</evidence>
<dbReference type="AlphaFoldDB" id="A0AAW2H884"/>
<evidence type="ECO:0000259" key="8">
    <source>
        <dbReference type="PROSITE" id="PS50235"/>
    </source>
</evidence>
<keyword evidence="7" id="KW-0788">Thiol protease</keyword>
<dbReference type="InterPro" id="IPR038765">
    <property type="entry name" value="Papain-like_cys_pep_sf"/>
</dbReference>
<dbReference type="SUPFAM" id="SSF54001">
    <property type="entry name" value="Cysteine proteinases"/>
    <property type="match status" value="1"/>
</dbReference>
<dbReference type="EC" id="3.4.19.12" evidence="3"/>
<dbReference type="InterPro" id="IPR028889">
    <property type="entry name" value="USP"/>
</dbReference>
<keyword evidence="4" id="KW-0645">Protease</keyword>
<dbReference type="GO" id="GO:0004843">
    <property type="term" value="F:cysteine-type deubiquitinase activity"/>
    <property type="evidence" value="ECO:0007669"/>
    <property type="project" value="UniProtKB-EC"/>
</dbReference>
<comment type="catalytic activity">
    <reaction evidence="1">
        <text>Thiol-dependent hydrolysis of ester, thioester, amide, peptide and isopeptide bonds formed by the C-terminal Gly of ubiquitin (a 76-residue protein attached to proteins as an intracellular targeting signal).</text>
        <dbReference type="EC" id="3.4.19.12"/>
    </reaction>
</comment>
<dbReference type="GO" id="GO:0006508">
    <property type="term" value="P:proteolysis"/>
    <property type="evidence" value="ECO:0007669"/>
    <property type="project" value="UniProtKB-KW"/>
</dbReference>
<gene>
    <name evidence="9" type="ORF">PYX00_011702</name>
</gene>
<name>A0AAW2H884_9NEOP</name>
<proteinExistence type="inferred from homology"/>
<evidence type="ECO:0000256" key="2">
    <source>
        <dbReference type="ARBA" id="ARBA00009085"/>
    </source>
</evidence>
<protein>
    <recommendedName>
        <fullName evidence="3">ubiquitinyl hydrolase 1</fullName>
        <ecNumber evidence="3">3.4.19.12</ecNumber>
    </recommendedName>
</protein>
<dbReference type="GO" id="GO:0016579">
    <property type="term" value="P:protein deubiquitination"/>
    <property type="evidence" value="ECO:0007669"/>
    <property type="project" value="InterPro"/>
</dbReference>
<dbReference type="GO" id="GO:0005634">
    <property type="term" value="C:nucleus"/>
    <property type="evidence" value="ECO:0007669"/>
    <property type="project" value="TreeGrafter"/>
</dbReference>
<dbReference type="PANTHER" id="PTHR24006">
    <property type="entry name" value="UBIQUITIN CARBOXYL-TERMINAL HYDROLASE"/>
    <property type="match status" value="1"/>
</dbReference>
<sequence>MDITWNAVSGSSTTFHARNDAWRLSLSGTALSLEYLGDKNAFFRVLIVVDSVPFSFHRHFPDDAGILIADSFSATHTVSVKALFHIPVFRNQVCAEKPGTPLCELFVELETEQPPVTPPPSLIPPPQQTQRDVQLFFLRVLGEADSDLFSGIFSVVSQAACGCETRATEPFHDIAVDVRKTLEDALRAFLSAKVPEQHACKEHGMCETTIHRAVSEWPDVLAIHLKRPETQDGGVLEYCKYPFFISLDMLPSYKLYAVIVRESEAEGTHYFSHVLMNGRWTKLNDSSVTHLNDFEALVFGGHHPVTGEAMKCAAHTLFYVKESEWDRVFHSEEGILTRIATSHNPRLRLDASPVRFLTQSTNNYQETVAESYSPSSSVPGYISRLADMGAPDEAADPGLSFYFSISDVPRYTALTLFSSEYPSVRLRPIKNDFLSKIQVKLWLPRKPDFFALFRVTEDKTERVDGSARARGDTFFCIGADYEPHGAVDDKKRLYFVKRYTPTQMCRHLFPRSLVLTGYVFAGDSDFDAIDHFRVEGDEVRKVERKDTRGEGTLNFLRENGQQEIVLDGIYVVSTSDHEEYFRFRKWVRERKCLGGVFVERSTSVGRLEGVIREAFMSRGVSVDWKRSVLREPGSTLESESAMETARSQSSVTVASKEMNADCVESLSVLVHDTHRTVFVGQGDDNYNEIDHIHSVVLRKDASAESLRRKLRHCECLCLDEEFSLIRTRKNSFELAVMSRNERLFSDECLIVVQNLKRGRFNKVVFTAGGDPCGYPFFLCTESLQRFGSICARYGAVSLVVKRGPLLVVVDDDDEIGDEMLLVEVGE</sequence>
<evidence type="ECO:0000256" key="1">
    <source>
        <dbReference type="ARBA" id="ARBA00000707"/>
    </source>
</evidence>
<accession>A0AAW2H884</accession>
<evidence type="ECO:0000313" key="9">
    <source>
        <dbReference type="EMBL" id="KAL0265985.1"/>
    </source>
</evidence>
<dbReference type="PANTHER" id="PTHR24006:SF888">
    <property type="entry name" value="UBIQUITIN CARBOXYL-TERMINAL HYDROLASE 30"/>
    <property type="match status" value="1"/>
</dbReference>
<organism evidence="9">
    <name type="scientific">Menopon gallinae</name>
    <name type="common">poultry shaft louse</name>
    <dbReference type="NCBI Taxonomy" id="328185"/>
    <lineage>
        <taxon>Eukaryota</taxon>
        <taxon>Metazoa</taxon>
        <taxon>Ecdysozoa</taxon>
        <taxon>Arthropoda</taxon>
        <taxon>Hexapoda</taxon>
        <taxon>Insecta</taxon>
        <taxon>Pterygota</taxon>
        <taxon>Neoptera</taxon>
        <taxon>Paraneoptera</taxon>
        <taxon>Psocodea</taxon>
        <taxon>Troctomorpha</taxon>
        <taxon>Phthiraptera</taxon>
        <taxon>Amblycera</taxon>
        <taxon>Menoponidae</taxon>
        <taxon>Menopon</taxon>
    </lineage>
</organism>
<evidence type="ECO:0000256" key="6">
    <source>
        <dbReference type="ARBA" id="ARBA00022801"/>
    </source>
</evidence>
<evidence type="ECO:0000256" key="5">
    <source>
        <dbReference type="ARBA" id="ARBA00022786"/>
    </source>
</evidence>
<evidence type="ECO:0000256" key="3">
    <source>
        <dbReference type="ARBA" id="ARBA00012759"/>
    </source>
</evidence>
<keyword evidence="6" id="KW-0378">Hydrolase</keyword>
<dbReference type="Pfam" id="PF00443">
    <property type="entry name" value="UCH"/>
    <property type="match status" value="1"/>
</dbReference>
<evidence type="ECO:0000256" key="7">
    <source>
        <dbReference type="ARBA" id="ARBA00022807"/>
    </source>
</evidence>
<dbReference type="Gene3D" id="3.90.70.10">
    <property type="entry name" value="Cysteine proteinases"/>
    <property type="match status" value="1"/>
</dbReference>
<dbReference type="EMBL" id="JARGDH010000006">
    <property type="protein sequence ID" value="KAL0265985.1"/>
    <property type="molecule type" value="Genomic_DNA"/>
</dbReference>
<keyword evidence="5" id="KW-0833">Ubl conjugation pathway</keyword>
<dbReference type="PROSITE" id="PS50235">
    <property type="entry name" value="USP_3"/>
    <property type="match status" value="1"/>
</dbReference>
<feature type="domain" description="USP" evidence="8">
    <location>
        <begin position="64"/>
        <end position="322"/>
    </location>
</feature>
<dbReference type="InterPro" id="IPR050164">
    <property type="entry name" value="Peptidase_C19"/>
</dbReference>
<dbReference type="GO" id="GO:0005829">
    <property type="term" value="C:cytosol"/>
    <property type="evidence" value="ECO:0007669"/>
    <property type="project" value="TreeGrafter"/>
</dbReference>
<comment type="caution">
    <text evidence="9">The sequence shown here is derived from an EMBL/GenBank/DDBJ whole genome shotgun (WGS) entry which is preliminary data.</text>
</comment>